<evidence type="ECO:0000256" key="3">
    <source>
        <dbReference type="ARBA" id="ARBA00022692"/>
    </source>
</evidence>
<evidence type="ECO:0000256" key="8">
    <source>
        <dbReference type="SAM" id="Phobius"/>
    </source>
</evidence>
<comment type="subcellular location">
    <subcellularLocation>
        <location evidence="1">Endoplasmic reticulum membrane</location>
        <topology evidence="1">Multi-pass membrane protein</topology>
    </subcellularLocation>
</comment>
<keyword evidence="10" id="KW-1185">Reference proteome</keyword>
<evidence type="ECO:0000256" key="7">
    <source>
        <dbReference type="SAM" id="MobiDB-lite"/>
    </source>
</evidence>
<dbReference type="Proteomes" id="UP001227192">
    <property type="component" value="Unassembled WGS sequence"/>
</dbReference>
<evidence type="ECO:0000256" key="5">
    <source>
        <dbReference type="ARBA" id="ARBA00022989"/>
    </source>
</evidence>
<reference evidence="9" key="2">
    <citation type="journal article" date="2016" name="Fungal Biol.">
        <title>Ochratoxin A production by Penicillium thymicola.</title>
        <authorList>
            <person name="Nguyen H.D.T."/>
            <person name="McMullin D.R."/>
            <person name="Ponomareva E."/>
            <person name="Riley R."/>
            <person name="Pomraning K.R."/>
            <person name="Baker S.E."/>
            <person name="Seifert K.A."/>
        </authorList>
    </citation>
    <scope>NUCLEOTIDE SEQUENCE</scope>
    <source>
        <strain evidence="9">DAOM 180753</strain>
    </source>
</reference>
<name>A0AAI9XEU2_PENTH</name>
<sequence length="211" mass="23934">MCLGWDEYRPFFLLFWSEAAFVISAVFVGRLDDCVGKFLTVSQKAAKSLATRNGAVLSRTHLISAALHLLFLLLHFVFQRPRSLKPYFFLAVPTLAIEYYLDRMGRPRYHEDGSLRSAGEDLNATGLTEYMWDVLYWTQGCIVAVCLFNDRAWWLWIVIPLYSVYAAYTTVMGVKKGFAGMGGGDAGQEADVPKSKTQMKKDKRGSNVKYR</sequence>
<dbReference type="GO" id="GO:0006624">
    <property type="term" value="P:vacuolar protein processing"/>
    <property type="evidence" value="ECO:0007669"/>
    <property type="project" value="TreeGrafter"/>
</dbReference>
<feature type="transmembrane region" description="Helical" evidence="8">
    <location>
        <begin position="56"/>
        <end position="77"/>
    </location>
</feature>
<dbReference type="GO" id="GO:0005789">
    <property type="term" value="C:endoplasmic reticulum membrane"/>
    <property type="evidence" value="ECO:0007669"/>
    <property type="project" value="UniProtKB-SubCell"/>
</dbReference>
<organism evidence="9 10">
    <name type="scientific">Penicillium thymicola</name>
    <dbReference type="NCBI Taxonomy" id="293382"/>
    <lineage>
        <taxon>Eukaryota</taxon>
        <taxon>Fungi</taxon>
        <taxon>Dikarya</taxon>
        <taxon>Ascomycota</taxon>
        <taxon>Pezizomycotina</taxon>
        <taxon>Eurotiomycetes</taxon>
        <taxon>Eurotiomycetidae</taxon>
        <taxon>Eurotiales</taxon>
        <taxon>Aspergillaceae</taxon>
        <taxon>Penicillium</taxon>
    </lineage>
</organism>
<evidence type="ECO:0000313" key="9">
    <source>
        <dbReference type="EMBL" id="KAJ9492973.1"/>
    </source>
</evidence>
<dbReference type="PANTHER" id="PTHR13505:SF7">
    <property type="entry name" value="TRANSMEMBRANE PROTEIN 208"/>
    <property type="match status" value="1"/>
</dbReference>
<protein>
    <submittedName>
        <fullName evidence="9">Uncharacterized protein</fullName>
    </submittedName>
</protein>
<evidence type="ECO:0000313" key="10">
    <source>
        <dbReference type="Proteomes" id="UP001227192"/>
    </source>
</evidence>
<reference evidence="9" key="1">
    <citation type="submission" date="2015-06" db="EMBL/GenBank/DDBJ databases">
        <authorList>
            <person name="Nguyen H."/>
        </authorList>
    </citation>
    <scope>NUCLEOTIDE SEQUENCE</scope>
    <source>
        <strain evidence="9">DAOM 180753</strain>
    </source>
</reference>
<dbReference type="AlphaFoldDB" id="A0AAI9XEU2"/>
<feature type="region of interest" description="Disordered" evidence="7">
    <location>
        <begin position="185"/>
        <end position="211"/>
    </location>
</feature>
<dbReference type="InterPro" id="IPR008506">
    <property type="entry name" value="SND2/TMEM208"/>
</dbReference>
<evidence type="ECO:0000256" key="2">
    <source>
        <dbReference type="ARBA" id="ARBA00009950"/>
    </source>
</evidence>
<evidence type="ECO:0000256" key="1">
    <source>
        <dbReference type="ARBA" id="ARBA00004477"/>
    </source>
</evidence>
<keyword evidence="5 8" id="KW-1133">Transmembrane helix</keyword>
<dbReference type="GO" id="GO:0005773">
    <property type="term" value="C:vacuole"/>
    <property type="evidence" value="ECO:0007669"/>
    <property type="project" value="GOC"/>
</dbReference>
<feature type="transmembrane region" description="Helical" evidence="8">
    <location>
        <begin position="12"/>
        <end position="31"/>
    </location>
</feature>
<comment type="caution">
    <text evidence="9">The sequence shown here is derived from an EMBL/GenBank/DDBJ whole genome shotgun (WGS) entry which is preliminary data.</text>
</comment>
<proteinExistence type="inferred from homology"/>
<evidence type="ECO:0000256" key="6">
    <source>
        <dbReference type="ARBA" id="ARBA00023136"/>
    </source>
</evidence>
<accession>A0AAI9XEU2</accession>
<gene>
    <name evidence="9" type="ORF">VN97_g288</name>
</gene>
<feature type="transmembrane region" description="Helical" evidence="8">
    <location>
        <begin position="153"/>
        <end position="171"/>
    </location>
</feature>
<keyword evidence="3 8" id="KW-0812">Transmembrane</keyword>
<evidence type="ECO:0000256" key="4">
    <source>
        <dbReference type="ARBA" id="ARBA00022824"/>
    </source>
</evidence>
<dbReference type="EMBL" id="LACB01000004">
    <property type="protein sequence ID" value="KAJ9492973.1"/>
    <property type="molecule type" value="Genomic_DNA"/>
</dbReference>
<comment type="similarity">
    <text evidence="2">Belongs to the TMEM208 family.</text>
</comment>
<dbReference type="Pfam" id="PF05620">
    <property type="entry name" value="TMEM208_SND2"/>
    <property type="match status" value="1"/>
</dbReference>
<keyword evidence="6 8" id="KW-0472">Membrane</keyword>
<dbReference type="PANTHER" id="PTHR13505">
    <property type="entry name" value="TRANSMEMBRANE PROTEIN 208"/>
    <property type="match status" value="1"/>
</dbReference>
<keyword evidence="4" id="KW-0256">Endoplasmic reticulum</keyword>